<evidence type="ECO:0000313" key="2">
    <source>
        <dbReference type="Proteomes" id="UP001147830"/>
    </source>
</evidence>
<accession>A0A9X2WDF3</accession>
<reference evidence="1" key="2">
    <citation type="submission" date="2022-08" db="EMBL/GenBank/DDBJ databases">
        <authorList>
            <person name="Dong C."/>
        </authorList>
    </citation>
    <scope>NUCLEOTIDE SEQUENCE</scope>
    <source>
        <strain evidence="1">59MF3M-4</strain>
    </source>
</reference>
<dbReference type="AlphaFoldDB" id="A0A9X2WDF3"/>
<comment type="caution">
    <text evidence="1">The sequence shown here is derived from an EMBL/GenBank/DDBJ whole genome shotgun (WGS) entry which is preliminary data.</text>
</comment>
<evidence type="ECO:0000313" key="1">
    <source>
        <dbReference type="EMBL" id="MCT7358060.1"/>
    </source>
</evidence>
<dbReference type="Proteomes" id="UP001147830">
    <property type="component" value="Unassembled WGS sequence"/>
</dbReference>
<keyword evidence="2" id="KW-1185">Reference proteome</keyword>
<proteinExistence type="predicted"/>
<dbReference type="EMBL" id="JAOANI010000012">
    <property type="protein sequence ID" value="MCT7358060.1"/>
    <property type="molecule type" value="Genomic_DNA"/>
</dbReference>
<reference evidence="1" key="1">
    <citation type="journal article" date="2022" name="Front. Microbiol.">
        <title>Genome-based taxonomic rearrangement of Oceanobacter-related bacteria including the description of Thalassolituus hydrocarbonoclasticus sp. nov. and Thalassolituus pacificus sp. nov. and emended description of the genus Thalassolituus.</title>
        <authorList>
            <person name="Dong C."/>
            <person name="Wei L."/>
            <person name="Wang J."/>
            <person name="Lai Q."/>
            <person name="Huang Z."/>
            <person name="Shao Z."/>
        </authorList>
    </citation>
    <scope>NUCLEOTIDE SEQUENCE</scope>
    <source>
        <strain evidence="1">59MF3M-4</strain>
    </source>
</reference>
<dbReference type="RefSeq" id="WP_260974983.1">
    <property type="nucleotide sequence ID" value="NZ_JAOANI010000012.1"/>
</dbReference>
<name>A0A9X2WDF3_9GAMM</name>
<gene>
    <name evidence="1" type="ORF">NYR02_03365</name>
</gene>
<sequence length="120" mass="13186">MSVQRKLIIVSALPAQLTLFVIITKAVIDMFAQRDNLIDSLSCQIVAMPAVPDEYALRTLISREFETFFYEKAEIAIPVLVFVALTSVKRITPGLNNLAEGVTRIADPATPLSIACRHGI</sequence>
<protein>
    <submittedName>
        <fullName evidence="1">Uncharacterized protein</fullName>
    </submittedName>
</protein>
<organism evidence="1 2">
    <name type="scientific">Thalassolituus pacificus</name>
    <dbReference type="NCBI Taxonomy" id="2975440"/>
    <lineage>
        <taxon>Bacteria</taxon>
        <taxon>Pseudomonadati</taxon>
        <taxon>Pseudomonadota</taxon>
        <taxon>Gammaproteobacteria</taxon>
        <taxon>Oceanospirillales</taxon>
        <taxon>Oceanospirillaceae</taxon>
        <taxon>Thalassolituus</taxon>
    </lineage>
</organism>